<dbReference type="AlphaFoldDB" id="A0A841KGN6"/>
<dbReference type="OrthoDB" id="5959033at2"/>
<name>A0A841KGN6_9GAMM</name>
<evidence type="ECO:0000313" key="2">
    <source>
        <dbReference type="Proteomes" id="UP000560000"/>
    </source>
</evidence>
<protein>
    <submittedName>
        <fullName evidence="1">Uncharacterized protein</fullName>
    </submittedName>
</protein>
<comment type="caution">
    <text evidence="1">The sequence shown here is derived from an EMBL/GenBank/DDBJ whole genome shotgun (WGS) entry which is preliminary data.</text>
</comment>
<gene>
    <name evidence="1" type="ORF">HNQ86_002128</name>
</gene>
<organism evidence="1 2">
    <name type="scientific">Oleiagrimonas soli</name>
    <dbReference type="NCBI Taxonomy" id="1543381"/>
    <lineage>
        <taxon>Bacteria</taxon>
        <taxon>Pseudomonadati</taxon>
        <taxon>Pseudomonadota</taxon>
        <taxon>Gammaproteobacteria</taxon>
        <taxon>Lysobacterales</taxon>
        <taxon>Rhodanobacteraceae</taxon>
        <taxon>Oleiagrimonas</taxon>
    </lineage>
</organism>
<evidence type="ECO:0000313" key="1">
    <source>
        <dbReference type="EMBL" id="MBB6184783.1"/>
    </source>
</evidence>
<dbReference type="EMBL" id="JACHET010000001">
    <property type="protein sequence ID" value="MBB6184783.1"/>
    <property type="molecule type" value="Genomic_DNA"/>
</dbReference>
<proteinExistence type="predicted"/>
<reference evidence="1 2" key="1">
    <citation type="submission" date="2020-08" db="EMBL/GenBank/DDBJ databases">
        <title>Genomic Encyclopedia of Type Strains, Phase IV (KMG-IV): sequencing the most valuable type-strain genomes for metagenomic binning, comparative biology and taxonomic classification.</title>
        <authorList>
            <person name="Goeker M."/>
        </authorList>
    </citation>
    <scope>NUCLEOTIDE SEQUENCE [LARGE SCALE GENOMIC DNA]</scope>
    <source>
        <strain evidence="1 2">DSM 107085</strain>
    </source>
</reference>
<sequence length="177" mass="20406">MDYITKFKSHSYAKTFVESFGPYKFFLTLSFQKDINKHDAKNMAAKVIRRMNKFIYGRYYKKYNSHIKGVCVLEEAPIFRPVSCLSKGNAHFHFLFQEIIEKDGTKLALDKLKDTFIRASNTLNPVYGKKFVSKGNMDVQIVKDAAAAMQYVCKESRNSNWLIEDHIYALHPDGLAG</sequence>
<dbReference type="Proteomes" id="UP000560000">
    <property type="component" value="Unassembled WGS sequence"/>
</dbReference>
<dbReference type="RefSeq" id="WP_152569192.1">
    <property type="nucleotide sequence ID" value="NZ_JACHET010000001.1"/>
</dbReference>
<accession>A0A841KGN6</accession>